<keyword evidence="4 5" id="KW-0732">Signal</keyword>
<keyword evidence="7" id="KW-1185">Reference proteome</keyword>
<comment type="domain">
    <text evidence="5">The RxLR-dEER motif acts to carry the protein into the host cell cytoplasm through binding to cell surface phosphatidylinositol-3-phosphate.</text>
</comment>
<feature type="signal peptide" evidence="5">
    <location>
        <begin position="1"/>
        <end position="21"/>
    </location>
</feature>
<comment type="function">
    <text evidence="5">Effector that suppresses plant defense responses during pathogen infection.</text>
</comment>
<protein>
    <recommendedName>
        <fullName evidence="5">RxLR effector protein</fullName>
    </recommendedName>
</protein>
<evidence type="ECO:0000313" key="7">
    <source>
        <dbReference type="Proteomes" id="UP000198211"/>
    </source>
</evidence>
<comment type="caution">
    <text evidence="6">The sequence shown here is derived from an EMBL/GenBank/DDBJ whole genome shotgun (WGS) entry which is preliminary data.</text>
</comment>
<accession>A0A225VK39</accession>
<dbReference type="EMBL" id="NBNE01004186">
    <property type="protein sequence ID" value="OWZ05941.1"/>
    <property type="molecule type" value="Genomic_DNA"/>
</dbReference>
<evidence type="ECO:0000256" key="2">
    <source>
        <dbReference type="ARBA" id="ARBA00010400"/>
    </source>
</evidence>
<gene>
    <name evidence="6" type="ORF">PHMEG_00021877</name>
</gene>
<comment type="similarity">
    <text evidence="2 5">Belongs to the RxLR effector family.</text>
</comment>
<dbReference type="InterPro" id="IPR031825">
    <property type="entry name" value="RXLR"/>
</dbReference>
<evidence type="ECO:0000256" key="4">
    <source>
        <dbReference type="ARBA" id="ARBA00022729"/>
    </source>
</evidence>
<comment type="subcellular location">
    <subcellularLocation>
        <location evidence="1 5">Secreted</location>
    </subcellularLocation>
</comment>
<dbReference type="AlphaFoldDB" id="A0A225VK39"/>
<dbReference type="Pfam" id="PF16810">
    <property type="entry name" value="RXLR"/>
    <property type="match status" value="1"/>
</dbReference>
<evidence type="ECO:0000256" key="3">
    <source>
        <dbReference type="ARBA" id="ARBA00022525"/>
    </source>
</evidence>
<evidence type="ECO:0000256" key="5">
    <source>
        <dbReference type="RuleBase" id="RU367124"/>
    </source>
</evidence>
<reference evidence="7" key="1">
    <citation type="submission" date="2017-03" db="EMBL/GenBank/DDBJ databases">
        <title>Phytopthora megakarya and P. palmivora, two closely related causual agents of cacao black pod achieved similar genome size and gene model numbers by different mechanisms.</title>
        <authorList>
            <person name="Ali S."/>
            <person name="Shao J."/>
            <person name="Larry D.J."/>
            <person name="Kronmiller B."/>
            <person name="Shen D."/>
            <person name="Strem M.D."/>
            <person name="Melnick R.L."/>
            <person name="Guiltinan M.J."/>
            <person name="Tyler B.M."/>
            <person name="Meinhardt L.W."/>
            <person name="Bailey B.A."/>
        </authorList>
    </citation>
    <scope>NUCLEOTIDE SEQUENCE [LARGE SCALE GENOMIC DNA]</scope>
    <source>
        <strain evidence="7">zdho120</strain>
    </source>
</reference>
<dbReference type="Proteomes" id="UP000198211">
    <property type="component" value="Unassembled WGS sequence"/>
</dbReference>
<name>A0A225VK39_9STRA</name>
<organism evidence="6 7">
    <name type="scientific">Phytophthora megakarya</name>
    <dbReference type="NCBI Taxonomy" id="4795"/>
    <lineage>
        <taxon>Eukaryota</taxon>
        <taxon>Sar</taxon>
        <taxon>Stramenopiles</taxon>
        <taxon>Oomycota</taxon>
        <taxon>Peronosporomycetes</taxon>
        <taxon>Peronosporales</taxon>
        <taxon>Peronosporaceae</taxon>
        <taxon>Phytophthora</taxon>
    </lineage>
</organism>
<keyword evidence="3 5" id="KW-0964">Secreted</keyword>
<evidence type="ECO:0000256" key="1">
    <source>
        <dbReference type="ARBA" id="ARBA00004613"/>
    </source>
</evidence>
<sequence length="168" mass="19178">MRLLLWFLLAFLITLCSSVNAAPITRNLTNTSQTSPLGLIKLTVNGTHHLRDGIDDEATHEERSTVNGIRHLRDGIDDEATHEEREITSSIVEAIRRIAKAISNKLYDLVGKFLNNYYFKLYQDGVTPDQLKAVISTERNPKKYDIVKDGYARWYKMKKKLDEANGNL</sequence>
<evidence type="ECO:0000313" key="6">
    <source>
        <dbReference type="EMBL" id="OWZ05941.1"/>
    </source>
</evidence>
<feature type="chain" id="PRO_5044951236" description="RxLR effector protein" evidence="5">
    <location>
        <begin position="22"/>
        <end position="168"/>
    </location>
</feature>
<proteinExistence type="inferred from homology"/>